<feature type="chain" id="PRO_5046960805" description="Lipoprotein" evidence="1">
    <location>
        <begin position="21"/>
        <end position="231"/>
    </location>
</feature>
<evidence type="ECO:0000313" key="3">
    <source>
        <dbReference type="Proteomes" id="UP001623852"/>
    </source>
</evidence>
<evidence type="ECO:0000256" key="1">
    <source>
        <dbReference type="SAM" id="SignalP"/>
    </source>
</evidence>
<feature type="signal peptide" evidence="1">
    <location>
        <begin position="1"/>
        <end position="20"/>
    </location>
</feature>
<protein>
    <recommendedName>
        <fullName evidence="4">Lipoprotein</fullName>
    </recommendedName>
</protein>
<dbReference type="PROSITE" id="PS51257">
    <property type="entry name" value="PROKAR_LIPOPROTEIN"/>
    <property type="match status" value="1"/>
</dbReference>
<evidence type="ECO:0008006" key="4">
    <source>
        <dbReference type="Google" id="ProtNLM"/>
    </source>
</evidence>
<sequence>MKKLKSIALVTLFVSTSLFFTSCESDSNENESNTSTGDYWPTVISNQWILDQNGTETSMKIIASEKVNGDTYFKFDQFAGAGGGAEGTAAAWIKKVNGDYYIKMDDVVYDYEGITGKMTGYEFIFFKDYLDVNKTWTGNYSQETSFNIPNFPKVKTNVSYTGTILEKGASATINNVVYKDVIKFKFHIDAKVENGEGTSSTDVEYWVAKDVGVIKMATGSTVSQLVSYTLK</sequence>
<evidence type="ECO:0000313" key="2">
    <source>
        <dbReference type="EMBL" id="WYZ18822.1"/>
    </source>
</evidence>
<dbReference type="Proteomes" id="UP001623852">
    <property type="component" value="Chromosome"/>
</dbReference>
<name>A0ABZ2UBL4_9FLAO</name>
<accession>A0ABZ2UBL4</accession>
<gene>
    <name evidence="2" type="ORF">AABD74_16825</name>
</gene>
<dbReference type="EMBL" id="CP150845">
    <property type="protein sequence ID" value="WYZ18822.1"/>
    <property type="molecule type" value="Genomic_DNA"/>
</dbReference>
<dbReference type="RefSeq" id="WP_406843640.1">
    <property type="nucleotide sequence ID" value="NZ_CP150845.1"/>
</dbReference>
<organism evidence="2 3">
    <name type="scientific">Flavobacterium soyae</name>
    <dbReference type="NCBI Taxonomy" id="2903098"/>
    <lineage>
        <taxon>Bacteria</taxon>
        <taxon>Pseudomonadati</taxon>
        <taxon>Bacteroidota</taxon>
        <taxon>Flavobacteriia</taxon>
        <taxon>Flavobacteriales</taxon>
        <taxon>Flavobacteriaceae</taxon>
        <taxon>Flavobacterium</taxon>
    </lineage>
</organism>
<proteinExistence type="predicted"/>
<keyword evidence="3" id="KW-1185">Reference proteome</keyword>
<reference evidence="2 3" key="1">
    <citation type="submission" date="2024-03" db="EMBL/GenBank/DDBJ databases">
        <title>Flavobacterium soyae.</title>
        <authorList>
            <person name="Zheng W."/>
        </authorList>
    </citation>
    <scope>NUCLEOTIDE SEQUENCE [LARGE SCALE GENOMIC DNA]</scope>
    <source>
        <strain evidence="2 3">55</strain>
    </source>
</reference>
<keyword evidence="1" id="KW-0732">Signal</keyword>